<reference evidence="2 3" key="1">
    <citation type="journal article" date="2024" name="J. Plant Pathol.">
        <title>Sequence and assembly of the genome of Seiridium unicorne, isolate CBS 538.82, causal agent of cypress canker disease.</title>
        <authorList>
            <person name="Scali E."/>
            <person name="Rocca G.D."/>
            <person name="Danti R."/>
            <person name="Garbelotto M."/>
            <person name="Barberini S."/>
            <person name="Baroncelli R."/>
            <person name="Emiliani G."/>
        </authorList>
    </citation>
    <scope>NUCLEOTIDE SEQUENCE [LARGE SCALE GENOMIC DNA]</scope>
    <source>
        <strain evidence="2 3">BM-138-508</strain>
    </source>
</reference>
<proteinExistence type="predicted"/>
<evidence type="ECO:0000313" key="3">
    <source>
        <dbReference type="Proteomes" id="UP001408356"/>
    </source>
</evidence>
<name>A0ABR2V664_9PEZI</name>
<dbReference type="EMBL" id="JARVKF010000113">
    <property type="protein sequence ID" value="KAK9422395.1"/>
    <property type="molecule type" value="Genomic_DNA"/>
</dbReference>
<feature type="region of interest" description="Disordered" evidence="1">
    <location>
        <begin position="164"/>
        <end position="275"/>
    </location>
</feature>
<comment type="caution">
    <text evidence="2">The sequence shown here is derived from an EMBL/GenBank/DDBJ whole genome shotgun (WGS) entry which is preliminary data.</text>
</comment>
<feature type="compositionally biased region" description="Low complexity" evidence="1">
    <location>
        <begin position="220"/>
        <end position="229"/>
    </location>
</feature>
<evidence type="ECO:0000313" key="2">
    <source>
        <dbReference type="EMBL" id="KAK9422395.1"/>
    </source>
</evidence>
<feature type="compositionally biased region" description="Polar residues" evidence="1">
    <location>
        <begin position="169"/>
        <end position="186"/>
    </location>
</feature>
<dbReference type="Proteomes" id="UP001408356">
    <property type="component" value="Unassembled WGS sequence"/>
</dbReference>
<accession>A0ABR2V664</accession>
<evidence type="ECO:0000256" key="1">
    <source>
        <dbReference type="SAM" id="MobiDB-lite"/>
    </source>
</evidence>
<feature type="compositionally biased region" description="Basic and acidic residues" evidence="1">
    <location>
        <begin position="475"/>
        <end position="486"/>
    </location>
</feature>
<feature type="compositionally biased region" description="Basic residues" evidence="1">
    <location>
        <begin position="261"/>
        <end position="271"/>
    </location>
</feature>
<sequence length="526" mass="58529">MVGFSTRNDRASGGSDGPVYFSGCLFSFRPAPHHLYLAHLQPGRDRPAPSSRRLIERLLCLSPWSAIETTLCAPCPPPSAHLSFGVSVSAHANIVYQKHYYNLSVEAPIRAASPHFLPRHAVGTFTFTMEPLTSLVANAPDWVKRLDDLSGQVEQRQLDLANLAKLQENKSGSPARSIRNRGSTESLKPKDDGDAFPMADLPGDTPATPGHDYATRKQQQKQQPQHHQQSSAHARSTPDSDPKTPSLLQKQTEEVAATAQRRARAVLRKRQKTDSMVSAEGVVPTYRSRSMIIVYYDSFVQSFFEELVKFVSAQRNQMRKAKMAAKVAEIKRLAELEMPDDDDDDDDILQPGDALIAADPKISAKPQRNSTMEDPRLHYMSTRIMGPTYRTPNAGLVQMRGTLTNSGAGIFNRGLGPDQPPSDIYDELDRALEFVQGMCERAAHQFLRDGDCTEEIQTIKKRLDESHTKAAKEMDRLAKEDPDALTKPDSPNPRSYRPSTMRRDYGASAPKKTMKVEVDDEGFVDM</sequence>
<organism evidence="2 3">
    <name type="scientific">Seiridium unicorne</name>
    <dbReference type="NCBI Taxonomy" id="138068"/>
    <lineage>
        <taxon>Eukaryota</taxon>
        <taxon>Fungi</taxon>
        <taxon>Dikarya</taxon>
        <taxon>Ascomycota</taxon>
        <taxon>Pezizomycotina</taxon>
        <taxon>Sordariomycetes</taxon>
        <taxon>Xylariomycetidae</taxon>
        <taxon>Amphisphaeriales</taxon>
        <taxon>Sporocadaceae</taxon>
        <taxon>Seiridium</taxon>
    </lineage>
</organism>
<protein>
    <submittedName>
        <fullName evidence="2">Uncharacterized protein</fullName>
    </submittedName>
</protein>
<feature type="region of interest" description="Disordered" evidence="1">
    <location>
        <begin position="475"/>
        <end position="526"/>
    </location>
</feature>
<keyword evidence="3" id="KW-1185">Reference proteome</keyword>
<gene>
    <name evidence="2" type="ORF">SUNI508_04751</name>
</gene>